<dbReference type="Proteomes" id="UP001247307">
    <property type="component" value="Unassembled WGS sequence"/>
</dbReference>
<evidence type="ECO:0000313" key="3">
    <source>
        <dbReference type="Proteomes" id="UP001247307"/>
    </source>
</evidence>
<reference evidence="2" key="1">
    <citation type="submission" date="2023-07" db="EMBL/GenBank/DDBJ databases">
        <title>Sequencing the genomes of 1000 actinobacteria strains.</title>
        <authorList>
            <person name="Klenk H.-P."/>
        </authorList>
    </citation>
    <scope>NUCLEOTIDE SEQUENCE</scope>
    <source>
        <strain evidence="2">DSM 13988</strain>
    </source>
</reference>
<comment type="caution">
    <text evidence="2">The sequence shown here is derived from an EMBL/GenBank/DDBJ whole genome shotgun (WGS) entry which is preliminary data.</text>
</comment>
<evidence type="ECO:0000313" key="2">
    <source>
        <dbReference type="EMBL" id="MDR6891274.1"/>
    </source>
</evidence>
<gene>
    <name evidence="2" type="ORF">J2S35_000214</name>
</gene>
<keyword evidence="3" id="KW-1185">Reference proteome</keyword>
<feature type="domain" description="Helix-turn-helix" evidence="1">
    <location>
        <begin position="83"/>
        <end position="127"/>
    </location>
</feature>
<accession>A0AAE3YFL7</accession>
<dbReference type="InterPro" id="IPR010093">
    <property type="entry name" value="SinI_DNA-bd"/>
</dbReference>
<proteinExistence type="predicted"/>
<sequence length="163" mass="17954">MASIVSSERSTFIPSAAQQEELEAFSRFLENAPSAANRGPAKLVSQTGEVRELPAPLYRILVEIVDALSAGRGVSVMPNEQQMTTQQAADFLAMSRPSLVKLLESGDIPFIKVGRHRRVKLSDLVAYESRLTEVRRELLDSMSQEGFASGHYFQVPTQGRSSE</sequence>
<dbReference type="Pfam" id="PF12728">
    <property type="entry name" value="HTH_17"/>
    <property type="match status" value="1"/>
</dbReference>
<dbReference type="GO" id="GO:0003677">
    <property type="term" value="F:DNA binding"/>
    <property type="evidence" value="ECO:0007669"/>
    <property type="project" value="InterPro"/>
</dbReference>
<evidence type="ECO:0000259" key="1">
    <source>
        <dbReference type="Pfam" id="PF12728"/>
    </source>
</evidence>
<dbReference type="AlphaFoldDB" id="A0AAE3YFL7"/>
<organism evidence="2 3">
    <name type="scientific">Falsarthrobacter nasiphocae</name>
    <dbReference type="NCBI Taxonomy" id="189863"/>
    <lineage>
        <taxon>Bacteria</taxon>
        <taxon>Bacillati</taxon>
        <taxon>Actinomycetota</taxon>
        <taxon>Actinomycetes</taxon>
        <taxon>Micrococcales</taxon>
        <taxon>Micrococcaceae</taxon>
        <taxon>Falsarthrobacter</taxon>
    </lineage>
</organism>
<dbReference type="RefSeq" id="WP_309848871.1">
    <property type="nucleotide sequence ID" value="NZ_BAAAIU010000004.1"/>
</dbReference>
<protein>
    <submittedName>
        <fullName evidence="2">Excisionase family DNA binding protein</fullName>
    </submittedName>
</protein>
<name>A0AAE3YFL7_9MICC</name>
<dbReference type="InterPro" id="IPR041657">
    <property type="entry name" value="HTH_17"/>
</dbReference>
<dbReference type="EMBL" id="JAVDUI010000001">
    <property type="protein sequence ID" value="MDR6891274.1"/>
    <property type="molecule type" value="Genomic_DNA"/>
</dbReference>
<dbReference type="NCBIfam" id="TIGR01764">
    <property type="entry name" value="excise"/>
    <property type="match status" value="1"/>
</dbReference>